<evidence type="ECO:0000313" key="2">
    <source>
        <dbReference type="EMBL" id="MFC7347520.1"/>
    </source>
</evidence>
<dbReference type="RefSeq" id="WP_378179231.1">
    <property type="nucleotide sequence ID" value="NZ_JBHTCR010000005.1"/>
</dbReference>
<dbReference type="EMBL" id="JBHTCR010000005">
    <property type="protein sequence ID" value="MFC7347520.1"/>
    <property type="molecule type" value="Genomic_DNA"/>
</dbReference>
<evidence type="ECO:0008006" key="4">
    <source>
        <dbReference type="Google" id="ProtNLM"/>
    </source>
</evidence>
<feature type="transmembrane region" description="Helical" evidence="1">
    <location>
        <begin position="197"/>
        <end position="223"/>
    </location>
</feature>
<organism evidence="2 3">
    <name type="scientific">Chryseobacterium zhengzhouense</name>
    <dbReference type="NCBI Taxonomy" id="1636086"/>
    <lineage>
        <taxon>Bacteria</taxon>
        <taxon>Pseudomonadati</taxon>
        <taxon>Bacteroidota</taxon>
        <taxon>Flavobacteriia</taxon>
        <taxon>Flavobacteriales</taxon>
        <taxon>Weeksellaceae</taxon>
        <taxon>Chryseobacterium group</taxon>
        <taxon>Chryseobacterium</taxon>
    </lineage>
</organism>
<evidence type="ECO:0000256" key="1">
    <source>
        <dbReference type="SAM" id="Phobius"/>
    </source>
</evidence>
<gene>
    <name evidence="2" type="ORF">ACFQO9_12395</name>
</gene>
<keyword evidence="3" id="KW-1185">Reference proteome</keyword>
<sequence>MKLKWGLSFLFFILGVSFLTYSCYQNRVYDWDMPGYLGSVYSWEFPNDAKKVQEKVYSDIQKEASKTEFNDILHYNHANEVFYTDYKAFGEQLPYYQIKVGYNAAVYVLYKIGFTGPHAVLLTNIFSYFIAGLLLFYLVKFLFPENYFMAPLISLFILWFPPVRSMAENPTPDTFLFVFTLLFTISVLQKRKSIVQFLILVCCVLIRPDYILFAATYLSAVFAFKYFTESKKLEYSLIIQGLLLAVMYVAIIKYYNYPGWKDLFYDSFFYRRPIISAEKADFTFKRYFDFLIFKLVNFKKISLASLILLGGTFYFSKENWIRILAALFFINIYIKFIFFPDSANLRFFIGFVILLFIVFLYAISKKYNGLQLGKIA</sequence>
<keyword evidence="1" id="KW-1133">Transmembrane helix</keyword>
<feature type="transmembrane region" description="Helical" evidence="1">
    <location>
        <begin position="320"/>
        <end position="338"/>
    </location>
</feature>
<reference evidence="3" key="1">
    <citation type="journal article" date="2019" name="Int. J. Syst. Evol. Microbiol.">
        <title>The Global Catalogue of Microorganisms (GCM) 10K type strain sequencing project: providing services to taxonomists for standard genome sequencing and annotation.</title>
        <authorList>
            <consortium name="The Broad Institute Genomics Platform"/>
            <consortium name="The Broad Institute Genome Sequencing Center for Infectious Disease"/>
            <person name="Wu L."/>
            <person name="Ma J."/>
        </authorList>
    </citation>
    <scope>NUCLEOTIDE SEQUENCE [LARGE SCALE GENOMIC DNA]</scope>
    <source>
        <strain evidence="3">CCUG 54781</strain>
    </source>
</reference>
<dbReference type="PROSITE" id="PS51257">
    <property type="entry name" value="PROKAR_LIPOPROTEIN"/>
    <property type="match status" value="1"/>
</dbReference>
<feature type="transmembrane region" description="Helical" evidence="1">
    <location>
        <begin position="295"/>
        <end position="314"/>
    </location>
</feature>
<feature type="transmembrane region" description="Helical" evidence="1">
    <location>
        <begin position="235"/>
        <end position="255"/>
    </location>
</feature>
<name>A0ABW2M2A3_9FLAO</name>
<keyword evidence="1" id="KW-0472">Membrane</keyword>
<keyword evidence="1" id="KW-0812">Transmembrane</keyword>
<feature type="transmembrane region" description="Helical" evidence="1">
    <location>
        <begin position="174"/>
        <end position="190"/>
    </location>
</feature>
<accession>A0ABW2M2A3</accession>
<feature type="transmembrane region" description="Helical" evidence="1">
    <location>
        <begin position="345"/>
        <end position="363"/>
    </location>
</feature>
<comment type="caution">
    <text evidence="2">The sequence shown here is derived from an EMBL/GenBank/DDBJ whole genome shotgun (WGS) entry which is preliminary data.</text>
</comment>
<protein>
    <recommendedName>
        <fullName evidence="4">Glycosyltransferase RgtA/B/C/D-like domain-containing protein</fullName>
    </recommendedName>
</protein>
<dbReference type="Proteomes" id="UP001596550">
    <property type="component" value="Unassembled WGS sequence"/>
</dbReference>
<feature type="transmembrane region" description="Helical" evidence="1">
    <location>
        <begin position="146"/>
        <end position="162"/>
    </location>
</feature>
<feature type="transmembrane region" description="Helical" evidence="1">
    <location>
        <begin position="119"/>
        <end position="139"/>
    </location>
</feature>
<evidence type="ECO:0000313" key="3">
    <source>
        <dbReference type="Proteomes" id="UP001596550"/>
    </source>
</evidence>
<proteinExistence type="predicted"/>